<feature type="compositionally biased region" description="Polar residues" evidence="5">
    <location>
        <begin position="250"/>
        <end position="261"/>
    </location>
</feature>
<dbReference type="OrthoDB" id="8707547at2759"/>
<dbReference type="eggNOG" id="ENOG502QR8H">
    <property type="taxonomic scope" value="Eukaryota"/>
</dbReference>
<evidence type="ECO:0000313" key="7">
    <source>
        <dbReference type="Proteomes" id="UP000000226"/>
    </source>
</evidence>
<dbReference type="OMA" id="YNAMQSQ"/>
<feature type="compositionally biased region" description="Basic residues" evidence="5">
    <location>
        <begin position="288"/>
        <end position="298"/>
    </location>
</feature>
<gene>
    <name evidence="6" type="ORF">PHAVU_010G083700g</name>
</gene>
<dbReference type="Pfam" id="PF10248">
    <property type="entry name" value="Mlf1IP"/>
    <property type="match status" value="1"/>
</dbReference>
<sequence length="298" mass="33472">MQKGREVRDDIFEPGGFGDFGGFGFQGKMMPSLFGGRDPFDDPFFSDPFDSLFGSNSASRAMQKPNREKGIVIEELDSDDDEVADNCPQQGDKDFDKKKSRSTLEPSVEHPEDDVSERKNSDVTYKNDHYMAEPSKAQKFSFQTSRVTYGGINGAYYTSTRTRRMGANGVVMEENKEADSTTGQATHRVSRGIHDKGHSVLRKLDSDGKVDTTQTMHNLNEDELVGFEEAWKGNNMAQLPGFDVHRRGDSSNGNQNRNQAWPQAYLEPSRREREFPSNYEAGNNSGGRTKKIVRINIE</sequence>
<evidence type="ECO:0000256" key="2">
    <source>
        <dbReference type="ARBA" id="ARBA00008332"/>
    </source>
</evidence>
<evidence type="ECO:0000256" key="3">
    <source>
        <dbReference type="ARBA" id="ARBA00022490"/>
    </source>
</evidence>
<evidence type="ECO:0000256" key="4">
    <source>
        <dbReference type="ARBA" id="ARBA00022553"/>
    </source>
</evidence>
<keyword evidence="3" id="KW-0963">Cytoplasm</keyword>
<reference evidence="7" key="1">
    <citation type="journal article" date="2014" name="Nat. Genet.">
        <title>A reference genome for common bean and genome-wide analysis of dual domestications.</title>
        <authorList>
            <person name="Schmutz J."/>
            <person name="McClean P.E."/>
            <person name="Mamidi S."/>
            <person name="Wu G.A."/>
            <person name="Cannon S.B."/>
            <person name="Grimwood J."/>
            <person name="Jenkins J."/>
            <person name="Shu S."/>
            <person name="Song Q."/>
            <person name="Chavarro C."/>
            <person name="Torres-Torres M."/>
            <person name="Geffroy V."/>
            <person name="Moghaddam S.M."/>
            <person name="Gao D."/>
            <person name="Abernathy B."/>
            <person name="Barry K."/>
            <person name="Blair M."/>
            <person name="Brick M.A."/>
            <person name="Chovatia M."/>
            <person name="Gepts P."/>
            <person name="Goodstein D.M."/>
            <person name="Gonzales M."/>
            <person name="Hellsten U."/>
            <person name="Hyten D.L."/>
            <person name="Jia G."/>
            <person name="Kelly J.D."/>
            <person name="Kudrna D."/>
            <person name="Lee R."/>
            <person name="Richard M.M."/>
            <person name="Miklas P.N."/>
            <person name="Osorno J.M."/>
            <person name="Rodrigues J."/>
            <person name="Thareau V."/>
            <person name="Urrea C.A."/>
            <person name="Wang M."/>
            <person name="Yu Y."/>
            <person name="Zhang M."/>
            <person name="Wing R.A."/>
            <person name="Cregan P.B."/>
            <person name="Rokhsar D.S."/>
            <person name="Jackson S.A."/>
        </authorList>
    </citation>
    <scope>NUCLEOTIDE SEQUENCE [LARGE SCALE GENOMIC DNA]</scope>
    <source>
        <strain evidence="7">cv. G19833</strain>
    </source>
</reference>
<feature type="region of interest" description="Disordered" evidence="5">
    <location>
        <begin position="239"/>
        <end position="298"/>
    </location>
</feature>
<dbReference type="AlphaFoldDB" id="V7AQI7"/>
<evidence type="ECO:0000256" key="5">
    <source>
        <dbReference type="SAM" id="MobiDB-lite"/>
    </source>
</evidence>
<dbReference type="GO" id="GO:0005737">
    <property type="term" value="C:cytoplasm"/>
    <property type="evidence" value="ECO:0007669"/>
    <property type="project" value="UniProtKB-SubCell"/>
</dbReference>
<organism evidence="6 7">
    <name type="scientific">Phaseolus vulgaris</name>
    <name type="common">Kidney bean</name>
    <name type="synonym">French bean</name>
    <dbReference type="NCBI Taxonomy" id="3885"/>
    <lineage>
        <taxon>Eukaryota</taxon>
        <taxon>Viridiplantae</taxon>
        <taxon>Streptophyta</taxon>
        <taxon>Embryophyta</taxon>
        <taxon>Tracheophyta</taxon>
        <taxon>Spermatophyta</taxon>
        <taxon>Magnoliopsida</taxon>
        <taxon>eudicotyledons</taxon>
        <taxon>Gunneridae</taxon>
        <taxon>Pentapetalae</taxon>
        <taxon>rosids</taxon>
        <taxon>fabids</taxon>
        <taxon>Fabales</taxon>
        <taxon>Fabaceae</taxon>
        <taxon>Papilionoideae</taxon>
        <taxon>50 kb inversion clade</taxon>
        <taxon>NPAAA clade</taxon>
        <taxon>indigoferoid/millettioid clade</taxon>
        <taxon>Phaseoleae</taxon>
        <taxon>Phaseolus</taxon>
    </lineage>
</organism>
<keyword evidence="7" id="KW-1185">Reference proteome</keyword>
<dbReference type="STRING" id="3885.V7AQI7"/>
<evidence type="ECO:0000313" key="6">
    <source>
        <dbReference type="EMBL" id="ESW06873.1"/>
    </source>
</evidence>
<dbReference type="EMBL" id="CM002297">
    <property type="protein sequence ID" value="ESW06873.1"/>
    <property type="molecule type" value="Genomic_DNA"/>
</dbReference>
<comment type="subcellular location">
    <subcellularLocation>
        <location evidence="1">Cytoplasm</location>
    </subcellularLocation>
</comment>
<evidence type="ECO:0008006" key="8">
    <source>
        <dbReference type="Google" id="ProtNLM"/>
    </source>
</evidence>
<accession>V7AQI7</accession>
<feature type="compositionally biased region" description="Acidic residues" evidence="5">
    <location>
        <begin position="74"/>
        <end position="84"/>
    </location>
</feature>
<dbReference type="Gramene" id="ESW06873">
    <property type="protein sequence ID" value="ESW06873"/>
    <property type="gene ID" value="PHAVU_010G083700g"/>
</dbReference>
<evidence type="ECO:0000256" key="1">
    <source>
        <dbReference type="ARBA" id="ARBA00004496"/>
    </source>
</evidence>
<protein>
    <recommendedName>
        <fullName evidence="8">Myeloid leukemia factor</fullName>
    </recommendedName>
</protein>
<proteinExistence type="inferred from homology"/>
<dbReference type="PANTHER" id="PTHR13105">
    <property type="entry name" value="MYELOID LEUKEMIA FACTOR"/>
    <property type="match status" value="1"/>
</dbReference>
<feature type="region of interest" description="Disordered" evidence="5">
    <location>
        <begin position="55"/>
        <end position="121"/>
    </location>
</feature>
<keyword evidence="4" id="KW-0597">Phosphoprotein</keyword>
<comment type="similarity">
    <text evidence="2">Belongs to the MLF family.</text>
</comment>
<name>V7AQI7_PHAVU</name>
<dbReference type="Proteomes" id="UP000000226">
    <property type="component" value="Chromosome 10"/>
</dbReference>
<dbReference type="InterPro" id="IPR019376">
    <property type="entry name" value="Myeloid_leukemia_factor"/>
</dbReference>